<protein>
    <submittedName>
        <fullName evidence="9">Clusterin-associated protein 1</fullName>
    </submittedName>
</protein>
<evidence type="ECO:0000256" key="1">
    <source>
        <dbReference type="ARBA" id="ARBA00004138"/>
    </source>
</evidence>
<accession>A0ABR2GY07</accession>
<keyword evidence="3" id="KW-0970">Cilium biogenesis/degradation</keyword>
<evidence type="ECO:0000256" key="4">
    <source>
        <dbReference type="ARBA" id="ARBA00023054"/>
    </source>
</evidence>
<name>A0ABR2GY07_9EUKA</name>
<evidence type="ECO:0000256" key="6">
    <source>
        <dbReference type="ARBA" id="ARBA00023273"/>
    </source>
</evidence>
<comment type="subcellular location">
    <subcellularLocation>
        <location evidence="1">Cell projection</location>
        <location evidence="1">Cilium</location>
    </subcellularLocation>
</comment>
<evidence type="ECO:0000256" key="2">
    <source>
        <dbReference type="ARBA" id="ARBA00008340"/>
    </source>
</evidence>
<evidence type="ECO:0000256" key="3">
    <source>
        <dbReference type="ARBA" id="ARBA00022794"/>
    </source>
</evidence>
<evidence type="ECO:0000313" key="10">
    <source>
        <dbReference type="Proteomes" id="UP001470230"/>
    </source>
</evidence>
<keyword evidence="4 7" id="KW-0175">Coiled coil</keyword>
<dbReference type="Proteomes" id="UP001470230">
    <property type="component" value="Unassembled WGS sequence"/>
</dbReference>
<dbReference type="EMBL" id="JAPFFF010000054">
    <property type="protein sequence ID" value="KAK8838824.1"/>
    <property type="molecule type" value="Genomic_DNA"/>
</dbReference>
<keyword evidence="10" id="KW-1185">Reference proteome</keyword>
<keyword evidence="5" id="KW-0969">Cilium</keyword>
<dbReference type="InterPro" id="IPR019366">
    <property type="entry name" value="Clusterin-associated_protein-1"/>
</dbReference>
<evidence type="ECO:0000256" key="7">
    <source>
        <dbReference type="SAM" id="Coils"/>
    </source>
</evidence>
<evidence type="ECO:0000313" key="9">
    <source>
        <dbReference type="EMBL" id="KAK8838824.1"/>
    </source>
</evidence>
<organism evidence="9 10">
    <name type="scientific">Tritrichomonas musculus</name>
    <dbReference type="NCBI Taxonomy" id="1915356"/>
    <lineage>
        <taxon>Eukaryota</taxon>
        <taxon>Metamonada</taxon>
        <taxon>Parabasalia</taxon>
        <taxon>Tritrichomonadida</taxon>
        <taxon>Tritrichomonadidae</taxon>
        <taxon>Tritrichomonas</taxon>
    </lineage>
</organism>
<comment type="caution">
    <text evidence="9">The sequence shown here is derived from an EMBL/GenBank/DDBJ whole genome shotgun (WGS) entry which is preliminary data.</text>
</comment>
<sequence>MTFREIRQFTEIVRTLGYPKPVGVDSFDTPNFGMMADLLHWLCSLFDPDIVILPDLSSESSRVEFIRSIVQQMAIRSGIRMNPRKLYSSDRFAVREMMKVAAPIYKGVAATLAINQVPHDNKDQSQAEPPSAKKISQLSATVPKHSVELYDELDKELMIRGDRMKVLSTMPPLDAVEKNVLEAVDAAATRLESLQKELERLSADEQTLQSKIKQRKHEYDRQSKRLMSVQTIRPAFMDEYEGLEQELQELFKIHFQHYRNIDFFSHELSLQDQKKKKILDEKEKKLKKFRKKAQENLVTSVINSVNQGATESNDDIMFPQNNEADSDDSF</sequence>
<dbReference type="PANTHER" id="PTHR21547">
    <property type="entry name" value="CLUSTERIN ASSOCIATED PROTEIN 1"/>
    <property type="match status" value="1"/>
</dbReference>
<evidence type="ECO:0000256" key="8">
    <source>
        <dbReference type="SAM" id="MobiDB-lite"/>
    </source>
</evidence>
<gene>
    <name evidence="9" type="ORF">M9Y10_032864</name>
</gene>
<reference evidence="9 10" key="1">
    <citation type="submission" date="2024-04" db="EMBL/GenBank/DDBJ databases">
        <title>Tritrichomonas musculus Genome.</title>
        <authorList>
            <person name="Alves-Ferreira E."/>
            <person name="Grigg M."/>
            <person name="Lorenzi H."/>
            <person name="Galac M."/>
        </authorList>
    </citation>
    <scope>NUCLEOTIDE SEQUENCE [LARGE SCALE GENOMIC DNA]</scope>
    <source>
        <strain evidence="9 10">EAF2021</strain>
    </source>
</reference>
<dbReference type="PANTHER" id="PTHR21547:SF0">
    <property type="entry name" value="CLUSTERIN-ASSOCIATED PROTEIN 1"/>
    <property type="match status" value="1"/>
</dbReference>
<feature type="region of interest" description="Disordered" evidence="8">
    <location>
        <begin position="305"/>
        <end position="330"/>
    </location>
</feature>
<comment type="similarity">
    <text evidence="2">Belongs to the CLUAP1 family.</text>
</comment>
<keyword evidence="6" id="KW-0966">Cell projection</keyword>
<feature type="coiled-coil region" evidence="7">
    <location>
        <begin position="177"/>
        <end position="218"/>
    </location>
</feature>
<dbReference type="Pfam" id="PF10234">
    <property type="entry name" value="Cluap1"/>
    <property type="match status" value="1"/>
</dbReference>
<evidence type="ECO:0000256" key="5">
    <source>
        <dbReference type="ARBA" id="ARBA00023069"/>
    </source>
</evidence>
<proteinExistence type="inferred from homology"/>